<dbReference type="Gene3D" id="3.10.180.10">
    <property type="entry name" value="2,3-Dihydroxybiphenyl 1,2-Dioxygenase, domain 1"/>
    <property type="match status" value="1"/>
</dbReference>
<dbReference type="InterPro" id="IPR029068">
    <property type="entry name" value="Glyas_Bleomycin-R_OHBP_Dase"/>
</dbReference>
<dbReference type="SUPFAM" id="SSF54593">
    <property type="entry name" value="Glyoxalase/Bleomycin resistance protein/Dihydroxybiphenyl dioxygenase"/>
    <property type="match status" value="1"/>
</dbReference>
<dbReference type="Proteomes" id="UP001597182">
    <property type="component" value="Unassembled WGS sequence"/>
</dbReference>
<evidence type="ECO:0000313" key="1">
    <source>
        <dbReference type="EMBL" id="MFD1235597.1"/>
    </source>
</evidence>
<protein>
    <submittedName>
        <fullName evidence="1">VOC family protein</fullName>
    </submittedName>
</protein>
<keyword evidence="2" id="KW-1185">Reference proteome</keyword>
<dbReference type="EMBL" id="JBHTMB010000166">
    <property type="protein sequence ID" value="MFD1235597.1"/>
    <property type="molecule type" value="Genomic_DNA"/>
</dbReference>
<sequence length="168" mass="17582">MLTIDIASADREATRRLPGDGLGLPGDGPDRYLLGDVALAVHDRSGYGVVIHGGQPVQAGALVVTFRRRAGADVDLLEDILTSDGRPGEGPGSTTGDNRAISRFVARTGGGLHHVAVRVDDIEAGLDGLRKVGVGLLDAHGRPGSRRSRIAFADRRTTGGLVLHLVQR</sequence>
<comment type="caution">
    <text evidence="1">The sequence shown here is derived from an EMBL/GenBank/DDBJ whole genome shotgun (WGS) entry which is preliminary data.</text>
</comment>
<dbReference type="RefSeq" id="WP_346093935.1">
    <property type="nucleotide sequence ID" value="NZ_BAABKS010000085.1"/>
</dbReference>
<reference evidence="2" key="1">
    <citation type="journal article" date="2019" name="Int. J. Syst. Evol. Microbiol.">
        <title>The Global Catalogue of Microorganisms (GCM) 10K type strain sequencing project: providing services to taxonomists for standard genome sequencing and annotation.</title>
        <authorList>
            <consortium name="The Broad Institute Genomics Platform"/>
            <consortium name="The Broad Institute Genome Sequencing Center for Infectious Disease"/>
            <person name="Wu L."/>
            <person name="Ma J."/>
        </authorList>
    </citation>
    <scope>NUCLEOTIDE SEQUENCE [LARGE SCALE GENOMIC DNA]</scope>
    <source>
        <strain evidence="2">CCUG 49018</strain>
    </source>
</reference>
<gene>
    <name evidence="1" type="ORF">ACFQ34_20095</name>
</gene>
<name>A0ABW3VKB6_9PSEU</name>
<dbReference type="Pfam" id="PF13669">
    <property type="entry name" value="Glyoxalase_4"/>
    <property type="match status" value="1"/>
</dbReference>
<accession>A0ABW3VKB6</accession>
<proteinExistence type="predicted"/>
<evidence type="ECO:0000313" key="2">
    <source>
        <dbReference type="Proteomes" id="UP001597182"/>
    </source>
</evidence>
<organism evidence="1 2">
    <name type="scientific">Pseudonocardia benzenivorans</name>
    <dbReference type="NCBI Taxonomy" id="228005"/>
    <lineage>
        <taxon>Bacteria</taxon>
        <taxon>Bacillati</taxon>
        <taxon>Actinomycetota</taxon>
        <taxon>Actinomycetes</taxon>
        <taxon>Pseudonocardiales</taxon>
        <taxon>Pseudonocardiaceae</taxon>
        <taxon>Pseudonocardia</taxon>
    </lineage>
</organism>